<dbReference type="PANTHER" id="PTHR33115">
    <property type="entry name" value="ARM REPEAT SUPERFAMILY PROTEIN"/>
    <property type="match status" value="1"/>
</dbReference>
<dbReference type="EMBL" id="CM000881">
    <property type="protein sequence ID" value="PNT71897.1"/>
    <property type="molecule type" value="Genomic_DNA"/>
</dbReference>
<evidence type="ECO:0000313" key="4">
    <source>
        <dbReference type="Proteomes" id="UP000008810"/>
    </source>
</evidence>
<feature type="transmembrane region" description="Helical" evidence="1">
    <location>
        <begin position="106"/>
        <end position="126"/>
    </location>
</feature>
<dbReference type="AlphaFoldDB" id="A0A2K2DC98"/>
<reference evidence="2 3" key="1">
    <citation type="journal article" date="2010" name="Nature">
        <title>Genome sequencing and analysis of the model grass Brachypodium distachyon.</title>
        <authorList>
            <consortium name="International Brachypodium Initiative"/>
        </authorList>
    </citation>
    <scope>NUCLEOTIDE SEQUENCE [LARGE SCALE GENOMIC DNA]</scope>
    <source>
        <strain evidence="2 3">Bd21</strain>
    </source>
</reference>
<dbReference type="OrthoDB" id="694583at2759"/>
<accession>A0A2K2DC98</accession>
<dbReference type="SUPFAM" id="SSF48371">
    <property type="entry name" value="ARM repeat"/>
    <property type="match status" value="1"/>
</dbReference>
<dbReference type="Proteomes" id="UP000008810">
    <property type="component" value="Chromosome 2"/>
</dbReference>
<evidence type="ECO:0000313" key="3">
    <source>
        <dbReference type="EnsemblPlants" id="PNT71897"/>
    </source>
</evidence>
<reference evidence="3" key="3">
    <citation type="submission" date="2018-08" db="UniProtKB">
        <authorList>
            <consortium name="EnsemblPlants"/>
        </authorList>
    </citation>
    <scope>IDENTIFICATION</scope>
    <source>
        <strain evidence="3">cv. Bd21</strain>
    </source>
</reference>
<keyword evidence="4" id="KW-1185">Reference proteome</keyword>
<dbReference type="EnsemblPlants" id="PNT71897">
    <property type="protein sequence ID" value="PNT71897"/>
    <property type="gene ID" value="BRADI_2g36920v3"/>
</dbReference>
<dbReference type="InterPro" id="IPR016024">
    <property type="entry name" value="ARM-type_fold"/>
</dbReference>
<evidence type="ECO:0000313" key="2">
    <source>
        <dbReference type="EMBL" id="PNT71897.1"/>
    </source>
</evidence>
<keyword evidence="1" id="KW-0472">Membrane</keyword>
<dbReference type="InterPro" id="IPR011989">
    <property type="entry name" value="ARM-like"/>
</dbReference>
<dbReference type="PANTHER" id="PTHR33115:SF58">
    <property type="entry name" value="CONDENSIN COMPLEX SUBUNIT 1 C-TERMINAL DOMAIN-CONTAINING PROTEIN"/>
    <property type="match status" value="1"/>
</dbReference>
<sequence>MTAMRSPPTRLRELTRCAALGPCICLHERRTTTPSPRAASNVARRMTHHAKLVDDSGWAEVMFANNYALFIGYLSMAVKGLGFLVLTWTTVVLLGSFGSALQKRDFWCLIFITLVQTAGIFDVFLAEKLSYIGNSFWGIGAVGHMVRSNTLQHQCHGLENVLTSVQLVVFWILLCPLAAVYMFGLLISAGISVWCLRKHDYGSDADGVVNLKPALEILYSLALLQAVIFCYKAIFACAKGSVVNALIEHRGFSDRTRVPISDYVLKMTIGCEKDPSFATGRNLITYAVDLMGSKSPNDYLSGVRTLDAFAKRLETVIKNWEEKSTICSPKELKRFMQEHILMKHLIMSAPSTGVLQKLLQTLGRISVYDRETREGAARIVANIALDIRLEEFPRAIFYISSLIDTFEIYHLLQPYQRNWVVETFEQNWYRLALYLASSDSDKQENSDEDQRQDSDIDLLNSYKELVGQGLRILRKLAKNDVNCRVMLDTPCLLRKIMAPVTTDLLHNIDHGAWYSIVEGSLKVMCQLTLATGQTGKKLRSEISSSKEAISIMEMILECDKCDENVQKQVIWILSNLYQDTSLILAAASREKFIGMLLDTIATDDNKDKERKWEVAAKALLALSSQMETSAMIILKANDNVLANLTTMIVKKSRYRLVAANILKYLCIHYTNDVESRIRLKEAITDAVPKVLGEIFCWASEETHTGTAVDQFRSRKQETDVENQCGDSQYNDQDLAHQFDAINPGDGEYSFPRKLKEFVRKNTHPRPDCLTVVKLACKMFISMMKHRGSYVKEDLESLMDALSSASKCMFLLDGSMVFDITEDGAMTSRPFKSLASLVKEAHELMDKHNSLLS</sequence>
<reference evidence="2" key="2">
    <citation type="submission" date="2017-06" db="EMBL/GenBank/DDBJ databases">
        <title>WGS assembly of Brachypodium distachyon.</title>
        <authorList>
            <consortium name="The International Brachypodium Initiative"/>
            <person name="Lucas S."/>
            <person name="Harmon-Smith M."/>
            <person name="Lail K."/>
            <person name="Tice H."/>
            <person name="Grimwood J."/>
            <person name="Bruce D."/>
            <person name="Barry K."/>
            <person name="Shu S."/>
            <person name="Lindquist E."/>
            <person name="Wang M."/>
            <person name="Pitluck S."/>
            <person name="Vogel J.P."/>
            <person name="Garvin D.F."/>
            <person name="Mockler T.C."/>
            <person name="Schmutz J."/>
            <person name="Rokhsar D."/>
            <person name="Bevan M.W."/>
        </authorList>
    </citation>
    <scope>NUCLEOTIDE SEQUENCE</scope>
    <source>
        <strain evidence="2">Bd21</strain>
    </source>
</reference>
<gene>
    <name evidence="3" type="primary">LOC100828184</name>
    <name evidence="2" type="ORF">BRADI_2g36920v3</name>
</gene>
<evidence type="ECO:0000256" key="1">
    <source>
        <dbReference type="SAM" id="Phobius"/>
    </source>
</evidence>
<name>A0A2K2DC98_BRADI</name>
<dbReference type="Gramene" id="PNT71897">
    <property type="protein sequence ID" value="PNT71897"/>
    <property type="gene ID" value="BRADI_2g36920v3"/>
</dbReference>
<keyword evidence="1" id="KW-0812">Transmembrane</keyword>
<keyword evidence="1" id="KW-1133">Transmembrane helix</keyword>
<feature type="transmembrane region" description="Helical" evidence="1">
    <location>
        <begin position="67"/>
        <end position="94"/>
    </location>
</feature>
<feature type="transmembrane region" description="Helical" evidence="1">
    <location>
        <begin position="168"/>
        <end position="196"/>
    </location>
</feature>
<proteinExistence type="predicted"/>
<organism evidence="2">
    <name type="scientific">Brachypodium distachyon</name>
    <name type="common">Purple false brome</name>
    <name type="synonym">Trachynia distachya</name>
    <dbReference type="NCBI Taxonomy" id="15368"/>
    <lineage>
        <taxon>Eukaryota</taxon>
        <taxon>Viridiplantae</taxon>
        <taxon>Streptophyta</taxon>
        <taxon>Embryophyta</taxon>
        <taxon>Tracheophyta</taxon>
        <taxon>Spermatophyta</taxon>
        <taxon>Magnoliopsida</taxon>
        <taxon>Liliopsida</taxon>
        <taxon>Poales</taxon>
        <taxon>Poaceae</taxon>
        <taxon>BOP clade</taxon>
        <taxon>Pooideae</taxon>
        <taxon>Stipodae</taxon>
        <taxon>Brachypodieae</taxon>
        <taxon>Brachypodium</taxon>
    </lineage>
</organism>
<dbReference type="ExpressionAtlas" id="A0A2K2DC98">
    <property type="expression patterns" value="baseline"/>
</dbReference>
<protein>
    <submittedName>
        <fullName evidence="2 3">Uncharacterized protein</fullName>
    </submittedName>
</protein>
<dbReference type="Gene3D" id="1.25.10.10">
    <property type="entry name" value="Leucine-rich Repeat Variant"/>
    <property type="match status" value="1"/>
</dbReference>